<dbReference type="EMBL" id="CABO01000019">
    <property type="protein sequence ID" value="CBI01566.1"/>
    <property type="molecule type" value="Genomic_DNA"/>
</dbReference>
<accession>E6Q306</accession>
<gene>
    <name evidence="2" type="ORF">CARN4_1887</name>
</gene>
<reference evidence="2" key="1">
    <citation type="submission" date="2009-10" db="EMBL/GenBank/DDBJ databases">
        <title>Diversity of trophic interactions inside an arsenic-rich microbial ecosystem.</title>
        <authorList>
            <person name="Bertin P.N."/>
            <person name="Heinrich-Salmeron A."/>
            <person name="Pelletier E."/>
            <person name="Goulhen-Chollet F."/>
            <person name="Arsene-Ploetze F."/>
            <person name="Gallien S."/>
            <person name="Calteau A."/>
            <person name="Vallenet D."/>
            <person name="Casiot C."/>
            <person name="Chane-Woon-Ming B."/>
            <person name="Giloteaux L."/>
            <person name="Barakat M."/>
            <person name="Bonnefoy V."/>
            <person name="Bruneel O."/>
            <person name="Chandler M."/>
            <person name="Cleiss J."/>
            <person name="Duran R."/>
            <person name="Elbaz-Poulichet F."/>
            <person name="Fonknechten N."/>
            <person name="Lauga B."/>
            <person name="Mornico D."/>
            <person name="Ortet P."/>
            <person name="Schaeffer C."/>
            <person name="Siguier P."/>
            <person name="Alexander Thil Smith A."/>
            <person name="Van Dorsselaer A."/>
            <person name="Weissenbach J."/>
            <person name="Medigue C."/>
            <person name="Le Paslier D."/>
        </authorList>
    </citation>
    <scope>NUCLEOTIDE SEQUENCE</scope>
</reference>
<name>E6Q306_9ZZZZ</name>
<feature type="region of interest" description="Disordered" evidence="1">
    <location>
        <begin position="1"/>
        <end position="25"/>
    </location>
</feature>
<evidence type="ECO:0000313" key="2">
    <source>
        <dbReference type="EMBL" id="CBI01566.1"/>
    </source>
</evidence>
<protein>
    <submittedName>
        <fullName evidence="2">Uncharacterized protein</fullName>
    </submittedName>
</protein>
<sequence>MQDFREWQSDQTKGSGSDALLSVAS</sequence>
<comment type="caution">
    <text evidence="2">The sequence shown here is derived from an EMBL/GenBank/DDBJ whole genome shotgun (WGS) entry which is preliminary data.</text>
</comment>
<proteinExistence type="predicted"/>
<dbReference type="AlphaFoldDB" id="E6Q306"/>
<organism evidence="2">
    <name type="scientific">mine drainage metagenome</name>
    <dbReference type="NCBI Taxonomy" id="410659"/>
    <lineage>
        <taxon>unclassified sequences</taxon>
        <taxon>metagenomes</taxon>
        <taxon>ecological metagenomes</taxon>
    </lineage>
</organism>
<evidence type="ECO:0000256" key="1">
    <source>
        <dbReference type="SAM" id="MobiDB-lite"/>
    </source>
</evidence>